<keyword evidence="4" id="KW-1185">Reference proteome</keyword>
<dbReference type="Pfam" id="PF14062">
    <property type="entry name" value="DUF4253"/>
    <property type="match status" value="1"/>
</dbReference>
<feature type="compositionally biased region" description="Basic and acidic residues" evidence="1">
    <location>
        <begin position="10"/>
        <end position="26"/>
    </location>
</feature>
<feature type="compositionally biased region" description="Polar residues" evidence="1">
    <location>
        <begin position="91"/>
        <end position="116"/>
    </location>
</feature>
<accession>A0A543AYN6</accession>
<sequence length="386" mass="41798">MGILQKLLGRRGDEPAKESHAEREPNQPEGTPLDPPTGDRPSSSVLGDAAPLPEETRAVQPESSLPDASSPPAPNSSETVAPSDGEPRESTIASTVSDQTTPAASDTETAQVTQDNYFVPERPRRELLTLEPPPPPEDGLRTGNTAALPLDVAGSPRAALRDAGITVPHMQKIVQRGDVQLWAFGVRASEALGWWLQARQVHDKTGWLPVLLGSADDWLDNGESVLHEGEDELSRLGELDAGSLLADKAAEAGEPPRGVPILPTRGDSDFAVPKTDGLLGLVQADYGWQIPALLPWKGSTNWELYGAEHAAVLRSWHERYEVELVSMTWDILELYVPNPPTADEDVLTAASEVHAYCPDLLAAGVPTLDDLAVHMIRSRAWYFRWT</sequence>
<dbReference type="EMBL" id="VFOW01000001">
    <property type="protein sequence ID" value="TQL77691.1"/>
    <property type="molecule type" value="Genomic_DNA"/>
</dbReference>
<gene>
    <name evidence="3" type="ORF">FB566_3253</name>
</gene>
<dbReference type="Proteomes" id="UP000317043">
    <property type="component" value="Unassembled WGS sequence"/>
</dbReference>
<dbReference type="InterPro" id="IPR025349">
    <property type="entry name" value="DUF4253"/>
</dbReference>
<dbReference type="InParanoid" id="A0A543AYN6"/>
<name>A0A543AYN6_9ACTN</name>
<evidence type="ECO:0000259" key="2">
    <source>
        <dbReference type="Pfam" id="PF14062"/>
    </source>
</evidence>
<dbReference type="RefSeq" id="WP_142040964.1">
    <property type="nucleotide sequence ID" value="NZ_JBHTGS010000001.1"/>
</dbReference>
<evidence type="ECO:0000313" key="3">
    <source>
        <dbReference type="EMBL" id="TQL77691.1"/>
    </source>
</evidence>
<organism evidence="3 4">
    <name type="scientific">Stackebrandtia endophytica</name>
    <dbReference type="NCBI Taxonomy" id="1496996"/>
    <lineage>
        <taxon>Bacteria</taxon>
        <taxon>Bacillati</taxon>
        <taxon>Actinomycetota</taxon>
        <taxon>Actinomycetes</taxon>
        <taxon>Glycomycetales</taxon>
        <taxon>Glycomycetaceae</taxon>
        <taxon>Stackebrandtia</taxon>
    </lineage>
</organism>
<comment type="caution">
    <text evidence="3">The sequence shown here is derived from an EMBL/GenBank/DDBJ whole genome shotgun (WGS) entry which is preliminary data.</text>
</comment>
<dbReference type="AlphaFoldDB" id="A0A543AYN6"/>
<dbReference type="OrthoDB" id="7839592at2"/>
<feature type="domain" description="DUF4253" evidence="2">
    <location>
        <begin position="279"/>
        <end position="385"/>
    </location>
</feature>
<proteinExistence type="predicted"/>
<feature type="region of interest" description="Disordered" evidence="1">
    <location>
        <begin position="1"/>
        <end position="145"/>
    </location>
</feature>
<reference evidence="3 4" key="1">
    <citation type="submission" date="2019-06" db="EMBL/GenBank/DDBJ databases">
        <title>Sequencing the genomes of 1000 actinobacteria strains.</title>
        <authorList>
            <person name="Klenk H.-P."/>
        </authorList>
    </citation>
    <scope>NUCLEOTIDE SEQUENCE [LARGE SCALE GENOMIC DNA]</scope>
    <source>
        <strain evidence="3 4">DSM 45928</strain>
    </source>
</reference>
<evidence type="ECO:0000256" key="1">
    <source>
        <dbReference type="SAM" id="MobiDB-lite"/>
    </source>
</evidence>
<evidence type="ECO:0000313" key="4">
    <source>
        <dbReference type="Proteomes" id="UP000317043"/>
    </source>
</evidence>
<protein>
    <submittedName>
        <fullName evidence="3">Uncharacterized protein DUF4253</fullName>
    </submittedName>
</protein>